<dbReference type="InterPro" id="IPR042270">
    <property type="entry name" value="DusC_C"/>
</dbReference>
<evidence type="ECO:0000256" key="3">
    <source>
        <dbReference type="ARBA" id="ARBA00022630"/>
    </source>
</evidence>
<comment type="similarity">
    <text evidence="9">Belongs to the Dus family. DusC subfamily.</text>
</comment>
<evidence type="ECO:0000256" key="5">
    <source>
        <dbReference type="ARBA" id="ARBA00022694"/>
    </source>
</evidence>
<feature type="binding site" evidence="9 12">
    <location>
        <position position="139"/>
    </location>
    <ligand>
        <name>FMN</name>
        <dbReference type="ChEBI" id="CHEBI:58210"/>
    </ligand>
</feature>
<dbReference type="Proteomes" id="UP000295375">
    <property type="component" value="Unassembled WGS sequence"/>
</dbReference>
<protein>
    <recommendedName>
        <fullName evidence="9">tRNA-dihydrouridine(16) synthase</fullName>
        <ecNumber evidence="9">1.3.1.-</ecNumber>
    </recommendedName>
    <alternativeName>
        <fullName evidence="9">U16-specific dihydrouridine synthase</fullName>
        <shortName evidence="9">U16-specific Dus</shortName>
    </alternativeName>
    <alternativeName>
        <fullName evidence="9">tRNA-dihydrouridine synthase C</fullName>
    </alternativeName>
</protein>
<dbReference type="SUPFAM" id="SSF51395">
    <property type="entry name" value="FMN-linked oxidoreductases"/>
    <property type="match status" value="1"/>
</dbReference>
<keyword evidence="5 9" id="KW-0819">tRNA processing</keyword>
<dbReference type="AlphaFoldDB" id="A0A4R6UP85"/>
<feature type="site" description="Interacts with tRNA; defines subfamily-specific binding signature" evidence="9">
    <location>
        <position position="274"/>
    </location>
</feature>
<evidence type="ECO:0000259" key="13">
    <source>
        <dbReference type="Pfam" id="PF01207"/>
    </source>
</evidence>
<keyword evidence="7 9" id="KW-0694">RNA-binding</keyword>
<dbReference type="GO" id="GO:0010181">
    <property type="term" value="F:FMN binding"/>
    <property type="evidence" value="ECO:0007669"/>
    <property type="project" value="UniProtKB-UniRule"/>
</dbReference>
<organism evidence="14 15">
    <name type="scientific">Permianibacter aggregans</name>
    <dbReference type="NCBI Taxonomy" id="1510150"/>
    <lineage>
        <taxon>Bacteria</taxon>
        <taxon>Pseudomonadati</taxon>
        <taxon>Pseudomonadota</taxon>
        <taxon>Gammaproteobacteria</taxon>
        <taxon>Pseudomonadales</taxon>
        <taxon>Pseudomonadaceae</taxon>
        <taxon>Permianibacter</taxon>
    </lineage>
</organism>
<evidence type="ECO:0000256" key="7">
    <source>
        <dbReference type="ARBA" id="ARBA00022884"/>
    </source>
</evidence>
<dbReference type="OrthoDB" id="5289281at2"/>
<evidence type="ECO:0000256" key="12">
    <source>
        <dbReference type="PIRSR" id="PIRSR006621-2"/>
    </source>
</evidence>
<sequence>MRLLLAPMEGLLDFMLRDVLTRIGGIDHCVTEFIRITNTVLPKRSILRIAPELQNDSKTAAGVPVKVQILGSDPICMADNAAHIASMGAWAIDLNFGCPAKTVNRHRGGAVLLDEPELIFDIARAVRSAVPASIPISAKMRLGCNDTGKMLDCARAFADAGMQELVVHGRTKVQGYKPPAYWHHIAEIKHAINIPVIANGEIWSIEDYWQCRRESECDDIMLGRGMVQNPALALMIRQGEQEKLSWSQMQPWLLQFWLQVQQHVDARHQGGRLKQWFNYLRDEYPEASEDFAMIRTMTKADEISAYLFADRKAA</sequence>
<feature type="binding site" evidence="12">
    <location>
        <position position="168"/>
    </location>
    <ligand>
        <name>FMN</name>
        <dbReference type="ChEBI" id="CHEBI:58210"/>
    </ligand>
</feature>
<feature type="binding site" evidence="9 12">
    <location>
        <position position="68"/>
    </location>
    <ligand>
        <name>FMN</name>
        <dbReference type="ChEBI" id="CHEBI:58210"/>
    </ligand>
</feature>
<feature type="site" description="Interacts with tRNA" evidence="9">
    <location>
        <position position="279"/>
    </location>
</feature>
<comment type="catalytic activity">
    <reaction evidence="9">
        <text>5,6-dihydrouridine(16) in tRNA + NADP(+) = uridine(16) in tRNA + NADPH + H(+)</text>
        <dbReference type="Rhea" id="RHEA:53376"/>
        <dbReference type="Rhea" id="RHEA-COMP:13543"/>
        <dbReference type="Rhea" id="RHEA-COMP:13544"/>
        <dbReference type="ChEBI" id="CHEBI:15378"/>
        <dbReference type="ChEBI" id="CHEBI:57783"/>
        <dbReference type="ChEBI" id="CHEBI:58349"/>
        <dbReference type="ChEBI" id="CHEBI:65315"/>
        <dbReference type="ChEBI" id="CHEBI:74443"/>
    </reaction>
</comment>
<dbReference type="EMBL" id="SNYM01000006">
    <property type="protein sequence ID" value="TDQ48662.1"/>
    <property type="molecule type" value="Genomic_DNA"/>
</dbReference>
<feature type="site" description="Interacts with tRNA; defines subfamily-specific binding signature" evidence="9">
    <location>
        <position position="295"/>
    </location>
</feature>
<evidence type="ECO:0000256" key="10">
    <source>
        <dbReference type="PIRNR" id="PIRNR006621"/>
    </source>
</evidence>
<dbReference type="InterPro" id="IPR035587">
    <property type="entry name" value="DUS-like_FMN-bd"/>
</dbReference>
<dbReference type="CDD" id="cd02801">
    <property type="entry name" value="DUS_like_FMN"/>
    <property type="match status" value="1"/>
</dbReference>
<keyword evidence="15" id="KW-1185">Reference proteome</keyword>
<keyword evidence="6 9" id="KW-0521">NADP</keyword>
<evidence type="ECO:0000256" key="4">
    <source>
        <dbReference type="ARBA" id="ARBA00022643"/>
    </source>
</evidence>
<gene>
    <name evidence="9" type="primary">dusC</name>
    <name evidence="14" type="ORF">EV696_106102</name>
</gene>
<evidence type="ECO:0000313" key="15">
    <source>
        <dbReference type="Proteomes" id="UP000295375"/>
    </source>
</evidence>
<proteinExistence type="inferred from homology"/>
<dbReference type="EC" id="1.3.1.-" evidence="9"/>
<feature type="binding site" evidence="9">
    <location>
        <begin position="199"/>
        <end position="201"/>
    </location>
    <ligand>
        <name>FMN</name>
        <dbReference type="ChEBI" id="CHEBI:58210"/>
    </ligand>
</feature>
<dbReference type="InterPro" id="IPR013785">
    <property type="entry name" value="Aldolase_TIM"/>
</dbReference>
<evidence type="ECO:0000256" key="1">
    <source>
        <dbReference type="ARBA" id="ARBA00001917"/>
    </source>
</evidence>
<dbReference type="Gene3D" id="3.20.20.70">
    <property type="entry name" value="Aldolase class I"/>
    <property type="match status" value="1"/>
</dbReference>
<keyword evidence="2 9" id="KW-0820">tRNA-binding</keyword>
<dbReference type="PANTHER" id="PTHR11082">
    <property type="entry name" value="TRNA-DIHYDROURIDINE SYNTHASE"/>
    <property type="match status" value="1"/>
</dbReference>
<dbReference type="PANTHER" id="PTHR11082:SF26">
    <property type="entry name" value="TRNA-DIHYDROURIDINE(16) SYNTHASE"/>
    <property type="match status" value="1"/>
</dbReference>
<feature type="site" description="Interacts with tRNA" evidence="9">
    <location>
        <position position="95"/>
    </location>
</feature>
<reference evidence="14 15" key="1">
    <citation type="submission" date="2019-03" db="EMBL/GenBank/DDBJ databases">
        <title>Genomic Encyclopedia of Type Strains, Phase IV (KMG-IV): sequencing the most valuable type-strain genomes for metagenomic binning, comparative biology and taxonomic classification.</title>
        <authorList>
            <person name="Goeker M."/>
        </authorList>
    </citation>
    <scope>NUCLEOTIDE SEQUENCE [LARGE SCALE GENOMIC DNA]</scope>
    <source>
        <strain evidence="14 15">DSM 103792</strain>
    </source>
</reference>
<dbReference type="InterPro" id="IPR018517">
    <property type="entry name" value="tRNA_hU_synthase_CS"/>
</dbReference>
<evidence type="ECO:0000313" key="14">
    <source>
        <dbReference type="EMBL" id="TDQ48662.1"/>
    </source>
</evidence>
<evidence type="ECO:0000256" key="8">
    <source>
        <dbReference type="ARBA" id="ARBA00023002"/>
    </source>
</evidence>
<dbReference type="GO" id="GO:0000049">
    <property type="term" value="F:tRNA binding"/>
    <property type="evidence" value="ECO:0007669"/>
    <property type="project" value="UniProtKB-UniRule"/>
</dbReference>
<dbReference type="PROSITE" id="PS01136">
    <property type="entry name" value="UPF0034"/>
    <property type="match status" value="1"/>
</dbReference>
<evidence type="ECO:0000256" key="2">
    <source>
        <dbReference type="ARBA" id="ARBA00022555"/>
    </source>
</evidence>
<dbReference type="InterPro" id="IPR032886">
    <property type="entry name" value="DusC"/>
</dbReference>
<dbReference type="Pfam" id="PF01207">
    <property type="entry name" value="Dus"/>
    <property type="match status" value="1"/>
</dbReference>
<evidence type="ECO:0000256" key="9">
    <source>
        <dbReference type="HAMAP-Rule" id="MF_02043"/>
    </source>
</evidence>
<name>A0A4R6UP85_9GAMM</name>
<feature type="domain" description="DUS-like FMN-binding" evidence="13">
    <location>
        <begin position="4"/>
        <end position="275"/>
    </location>
</feature>
<dbReference type="RefSeq" id="WP_133589820.1">
    <property type="nucleotide sequence ID" value="NZ_CP037953.1"/>
</dbReference>
<keyword evidence="4 9" id="KW-0288">FMN</keyword>
<comment type="cofactor">
    <cofactor evidence="1 9 10 12">
        <name>FMN</name>
        <dbReference type="ChEBI" id="CHEBI:58210"/>
    </cofactor>
</comment>
<keyword evidence="8 9" id="KW-0560">Oxidoreductase</keyword>
<dbReference type="HAMAP" id="MF_02043">
    <property type="entry name" value="DusC_subfam"/>
    <property type="match status" value="1"/>
</dbReference>
<dbReference type="Gene3D" id="1.20.225.30">
    <property type="entry name" value="Dihydrouridine synthase, C-terminal recognition domain"/>
    <property type="match status" value="1"/>
</dbReference>
<dbReference type="PIRSF" id="PIRSF006621">
    <property type="entry name" value="Dus"/>
    <property type="match status" value="1"/>
</dbReference>
<keyword evidence="3 9" id="KW-0285">Flavoprotein</keyword>
<evidence type="ECO:0000256" key="11">
    <source>
        <dbReference type="PIRSR" id="PIRSR006621-1"/>
    </source>
</evidence>
<dbReference type="InterPro" id="IPR001269">
    <property type="entry name" value="DUS_fam"/>
</dbReference>
<dbReference type="GO" id="GO:0050660">
    <property type="term" value="F:flavin adenine dinucleotide binding"/>
    <property type="evidence" value="ECO:0007669"/>
    <property type="project" value="InterPro"/>
</dbReference>
<comment type="function">
    <text evidence="9">Catalyzes the synthesis of 5,6-dihydrouridine (D), a modified base found in the D-loop of most tRNAs, via the reduction of the C5-C6 double bond in target uridines. Specifically modifies U16 in tRNAs.</text>
</comment>
<accession>A0A4R6UP85</accession>
<evidence type="ECO:0000256" key="6">
    <source>
        <dbReference type="ARBA" id="ARBA00022857"/>
    </source>
</evidence>
<feature type="active site" description="Proton donor" evidence="9 11">
    <location>
        <position position="98"/>
    </location>
</feature>
<comment type="caution">
    <text evidence="14">The sequence shown here is derived from an EMBL/GenBank/DDBJ whole genome shotgun (WGS) entry which is preliminary data.</text>
</comment>
<dbReference type="GO" id="GO:0102262">
    <property type="term" value="F:tRNA-dihydrouridine16 synthase activity"/>
    <property type="evidence" value="ECO:0007669"/>
    <property type="project" value="RHEA"/>
</dbReference>
<feature type="site" description="Interacts with tRNA; defines subfamily-specific binding signature" evidence="9">
    <location>
        <position position="35"/>
    </location>
</feature>
<feature type="site" description="Interacts with tRNA" evidence="9">
    <location>
        <position position="176"/>
    </location>
</feature>
<feature type="site" description="Interacts with tRNA; defines subfamily-specific binding signature" evidence="9">
    <location>
        <position position="272"/>
    </location>
</feature>
<keyword evidence="12" id="KW-0547">Nucleotide-binding</keyword>
<feature type="binding site" evidence="9 12">
    <location>
        <begin position="223"/>
        <end position="224"/>
    </location>
    <ligand>
        <name>FMN</name>
        <dbReference type="ChEBI" id="CHEBI:58210"/>
    </ligand>
</feature>
<comment type="catalytic activity">
    <reaction evidence="9">
        <text>5,6-dihydrouridine(16) in tRNA + NAD(+) = uridine(16) in tRNA + NADH + H(+)</text>
        <dbReference type="Rhea" id="RHEA:53380"/>
        <dbReference type="Rhea" id="RHEA-COMP:13543"/>
        <dbReference type="Rhea" id="RHEA-COMP:13544"/>
        <dbReference type="ChEBI" id="CHEBI:15378"/>
        <dbReference type="ChEBI" id="CHEBI:57540"/>
        <dbReference type="ChEBI" id="CHEBI:57945"/>
        <dbReference type="ChEBI" id="CHEBI:65315"/>
        <dbReference type="ChEBI" id="CHEBI:74443"/>
    </reaction>
</comment>
<comment type="similarity">
    <text evidence="10">Belongs to the dus family.</text>
</comment>